<gene>
    <name evidence="1" type="ORF">E2C01_009807</name>
</gene>
<accession>A0A5B7D6R6</accession>
<comment type="caution">
    <text evidence="1">The sequence shown here is derived from an EMBL/GenBank/DDBJ whole genome shotgun (WGS) entry which is preliminary data.</text>
</comment>
<reference evidence="1 2" key="1">
    <citation type="submission" date="2019-05" db="EMBL/GenBank/DDBJ databases">
        <title>Another draft genome of Portunus trituberculatus and its Hox gene families provides insights of decapod evolution.</title>
        <authorList>
            <person name="Jeong J.-H."/>
            <person name="Song I."/>
            <person name="Kim S."/>
            <person name="Choi T."/>
            <person name="Kim D."/>
            <person name="Ryu S."/>
            <person name="Kim W."/>
        </authorList>
    </citation>
    <scope>NUCLEOTIDE SEQUENCE [LARGE SCALE GENOMIC DNA]</scope>
    <source>
        <tissue evidence="1">Muscle</tissue>
    </source>
</reference>
<proteinExistence type="predicted"/>
<evidence type="ECO:0000313" key="1">
    <source>
        <dbReference type="EMBL" id="MPC16964.1"/>
    </source>
</evidence>
<dbReference type="EMBL" id="VSRR010000551">
    <property type="protein sequence ID" value="MPC16964.1"/>
    <property type="molecule type" value="Genomic_DNA"/>
</dbReference>
<sequence length="131" mass="14497">MEEFGDGQSLFTLQPAAAASTSRTPARPFTALRTLLAVSFSSPTFLLMLCSPRDNSRPSRRLIHYLRYLTHSSSSPPLTAACTPAAASLQSPFSATLTAQTAVTLHLNFRLKMVWTKRFSEVRFTVCWTLL</sequence>
<keyword evidence="2" id="KW-1185">Reference proteome</keyword>
<dbReference type="Proteomes" id="UP000324222">
    <property type="component" value="Unassembled WGS sequence"/>
</dbReference>
<dbReference type="AlphaFoldDB" id="A0A5B7D6R6"/>
<organism evidence="1 2">
    <name type="scientific">Portunus trituberculatus</name>
    <name type="common">Swimming crab</name>
    <name type="synonym">Neptunus trituberculatus</name>
    <dbReference type="NCBI Taxonomy" id="210409"/>
    <lineage>
        <taxon>Eukaryota</taxon>
        <taxon>Metazoa</taxon>
        <taxon>Ecdysozoa</taxon>
        <taxon>Arthropoda</taxon>
        <taxon>Crustacea</taxon>
        <taxon>Multicrustacea</taxon>
        <taxon>Malacostraca</taxon>
        <taxon>Eumalacostraca</taxon>
        <taxon>Eucarida</taxon>
        <taxon>Decapoda</taxon>
        <taxon>Pleocyemata</taxon>
        <taxon>Brachyura</taxon>
        <taxon>Eubrachyura</taxon>
        <taxon>Portunoidea</taxon>
        <taxon>Portunidae</taxon>
        <taxon>Portuninae</taxon>
        <taxon>Portunus</taxon>
    </lineage>
</organism>
<evidence type="ECO:0000313" key="2">
    <source>
        <dbReference type="Proteomes" id="UP000324222"/>
    </source>
</evidence>
<protein>
    <submittedName>
        <fullName evidence="1">Uncharacterized protein</fullName>
    </submittedName>
</protein>
<name>A0A5B7D6R6_PORTR</name>